<reference evidence="2" key="1">
    <citation type="submission" date="2018-02" db="EMBL/GenBank/DDBJ databases">
        <title>Rhizophora mucronata_Transcriptome.</title>
        <authorList>
            <person name="Meera S.P."/>
            <person name="Sreeshan A."/>
            <person name="Augustine A."/>
        </authorList>
    </citation>
    <scope>NUCLEOTIDE SEQUENCE</scope>
    <source>
        <tissue evidence="2">Leaf</tissue>
    </source>
</reference>
<dbReference type="AlphaFoldDB" id="A0A2P2QVA1"/>
<feature type="transmembrane region" description="Helical" evidence="1">
    <location>
        <begin position="6"/>
        <end position="24"/>
    </location>
</feature>
<keyword evidence="1" id="KW-0812">Transmembrane</keyword>
<evidence type="ECO:0000313" key="2">
    <source>
        <dbReference type="EMBL" id="MBX70885.1"/>
    </source>
</evidence>
<protein>
    <submittedName>
        <fullName evidence="2">Uncharacterized protein</fullName>
    </submittedName>
</protein>
<organism evidence="2">
    <name type="scientific">Rhizophora mucronata</name>
    <name type="common">Asiatic mangrove</name>
    <dbReference type="NCBI Taxonomy" id="61149"/>
    <lineage>
        <taxon>Eukaryota</taxon>
        <taxon>Viridiplantae</taxon>
        <taxon>Streptophyta</taxon>
        <taxon>Embryophyta</taxon>
        <taxon>Tracheophyta</taxon>
        <taxon>Spermatophyta</taxon>
        <taxon>Magnoliopsida</taxon>
        <taxon>eudicotyledons</taxon>
        <taxon>Gunneridae</taxon>
        <taxon>Pentapetalae</taxon>
        <taxon>rosids</taxon>
        <taxon>fabids</taxon>
        <taxon>Malpighiales</taxon>
        <taxon>Rhizophoraceae</taxon>
        <taxon>Rhizophora</taxon>
    </lineage>
</organism>
<name>A0A2P2QVA1_RHIMU</name>
<proteinExistence type="predicted"/>
<sequence length="38" mass="4291">MLLRKFTLLVGILTVAATCILILAKVMKCELKRIMTLQ</sequence>
<accession>A0A2P2QVA1</accession>
<dbReference type="EMBL" id="GGEC01090401">
    <property type="protein sequence ID" value="MBX70885.1"/>
    <property type="molecule type" value="Transcribed_RNA"/>
</dbReference>
<keyword evidence="1" id="KW-1133">Transmembrane helix</keyword>
<keyword evidence="1" id="KW-0472">Membrane</keyword>
<evidence type="ECO:0000256" key="1">
    <source>
        <dbReference type="SAM" id="Phobius"/>
    </source>
</evidence>